<feature type="region of interest" description="Disordered" evidence="1">
    <location>
        <begin position="17"/>
        <end position="41"/>
    </location>
</feature>
<dbReference type="AlphaFoldDB" id="J9GUW6"/>
<gene>
    <name evidence="2" type="ORF">EVA_07606</name>
</gene>
<proteinExistence type="predicted"/>
<name>J9GUW6_9ZZZZ</name>
<organism evidence="2">
    <name type="scientific">gut metagenome</name>
    <dbReference type="NCBI Taxonomy" id="749906"/>
    <lineage>
        <taxon>unclassified sequences</taxon>
        <taxon>metagenomes</taxon>
        <taxon>organismal metagenomes</taxon>
    </lineage>
</organism>
<reference evidence="2" key="1">
    <citation type="journal article" date="2012" name="PLoS ONE">
        <title>Gene sets for utilization of primary and secondary nutrition supplies in the distal gut of endangered iberian lynx.</title>
        <authorList>
            <person name="Alcaide M."/>
            <person name="Messina E."/>
            <person name="Richter M."/>
            <person name="Bargiela R."/>
            <person name="Peplies J."/>
            <person name="Huws S.A."/>
            <person name="Newbold C.J."/>
            <person name="Golyshin P.N."/>
            <person name="Simon M.A."/>
            <person name="Lopez G."/>
            <person name="Yakimov M.M."/>
            <person name="Ferrer M."/>
        </authorList>
    </citation>
    <scope>NUCLEOTIDE SEQUENCE</scope>
</reference>
<sequence length="41" mass="4744">MNLSAKQKSLLREFEASLKEGGNKHNPKSQSFFDRMKNLFS</sequence>
<evidence type="ECO:0000256" key="1">
    <source>
        <dbReference type="SAM" id="MobiDB-lite"/>
    </source>
</evidence>
<protein>
    <submittedName>
        <fullName evidence="2">Uncharacterized protein</fullName>
    </submittedName>
</protein>
<dbReference type="EMBL" id="AMCI01001864">
    <property type="protein sequence ID" value="EJX04285.1"/>
    <property type="molecule type" value="Genomic_DNA"/>
</dbReference>
<comment type="caution">
    <text evidence="2">The sequence shown here is derived from an EMBL/GenBank/DDBJ whole genome shotgun (WGS) entry which is preliminary data.</text>
</comment>
<accession>J9GUW6</accession>
<evidence type="ECO:0000313" key="2">
    <source>
        <dbReference type="EMBL" id="EJX04285.1"/>
    </source>
</evidence>